<proteinExistence type="inferred from homology"/>
<evidence type="ECO:0000256" key="1">
    <source>
        <dbReference type="ARBA" id="ARBA00022730"/>
    </source>
</evidence>
<dbReference type="GO" id="GO:0003735">
    <property type="term" value="F:structural constituent of ribosome"/>
    <property type="evidence" value="ECO:0007669"/>
    <property type="project" value="InterPro"/>
</dbReference>
<dbReference type="OrthoDB" id="5242980at2"/>
<reference evidence="8 9" key="1">
    <citation type="submission" date="2016-10" db="EMBL/GenBank/DDBJ databases">
        <authorList>
            <person name="de Groot N.N."/>
        </authorList>
    </citation>
    <scope>NUCLEOTIDE SEQUENCE [LARGE SCALE GENOMIC DNA]</scope>
    <source>
        <strain evidence="8 9">CGMCC 1.9159</strain>
    </source>
</reference>
<keyword evidence="2 5" id="KW-0694">RNA-binding</keyword>
<comment type="subunit">
    <text evidence="5">Part of the 50S ribosomal subunit; part of the 5S rRNA/L5/L18/L25 subcomplex. Contacts the 5S rRNA. Binds to the 5S rRNA independently of L5 and L18.</text>
</comment>
<evidence type="ECO:0000256" key="4">
    <source>
        <dbReference type="ARBA" id="ARBA00023274"/>
    </source>
</evidence>
<evidence type="ECO:0000313" key="8">
    <source>
        <dbReference type="EMBL" id="SDL41744.1"/>
    </source>
</evidence>
<feature type="domain" description="Large ribosomal subunit protein bL25 beta" evidence="7">
    <location>
        <begin position="100"/>
        <end position="179"/>
    </location>
</feature>
<dbReference type="InterPro" id="IPR020056">
    <property type="entry name" value="Rbsml_bL25/Gln-tRNA_synth_N"/>
</dbReference>
<feature type="domain" description="Large ribosomal subunit protein bL25 L25" evidence="6">
    <location>
        <begin position="6"/>
        <end position="92"/>
    </location>
</feature>
<comment type="similarity">
    <text evidence="5">Belongs to the bacterial ribosomal protein bL25 family. CTC subfamily.</text>
</comment>
<accession>A0A1G9JX51</accession>
<dbReference type="InterPro" id="IPR020057">
    <property type="entry name" value="Ribosomal_bL25_b-dom"/>
</dbReference>
<dbReference type="InterPro" id="IPR011035">
    <property type="entry name" value="Ribosomal_bL25/Gln-tRNA_synth"/>
</dbReference>
<evidence type="ECO:0000256" key="3">
    <source>
        <dbReference type="ARBA" id="ARBA00022980"/>
    </source>
</evidence>
<dbReference type="Proteomes" id="UP000199475">
    <property type="component" value="Unassembled WGS sequence"/>
</dbReference>
<dbReference type="Pfam" id="PF01386">
    <property type="entry name" value="Ribosomal_L25p"/>
    <property type="match status" value="1"/>
</dbReference>
<gene>
    <name evidence="5" type="primary">rplY</name>
    <name evidence="5" type="synonym">ctc</name>
    <name evidence="8" type="ORF">SAMN04488242_1503</name>
</gene>
<dbReference type="GO" id="GO:0006412">
    <property type="term" value="P:translation"/>
    <property type="evidence" value="ECO:0007669"/>
    <property type="project" value="UniProtKB-UniRule"/>
</dbReference>
<dbReference type="InterPro" id="IPR001021">
    <property type="entry name" value="Ribosomal_bL25_long"/>
</dbReference>
<dbReference type="InterPro" id="IPR020930">
    <property type="entry name" value="Ribosomal_uL5_bac-type"/>
</dbReference>
<comment type="function">
    <text evidence="5">This is one of the proteins that binds to the 5S RNA in the ribosome where it forms part of the central protuberance.</text>
</comment>
<sequence>MADVNITATKRTEFGKGASRRARREGLTPAVLYGHGAEPQHLLLPAKDLFLALRHANALFEIAVEGEKKPVLALPKQVQRHAILPEVEHVDFLLVRAGEKVSVEVPLTQVGEAERGTIVNTELVSLPVLAPATDIPAELEVSIEGLQVGDNVYVSDVKLPQGVEADIDAEAIVLSILAPAVEAPAEGEEAAEGEAAEGAEEE</sequence>
<dbReference type="Gene3D" id="2.40.240.10">
    <property type="entry name" value="Ribosomal Protein L25, Chain P"/>
    <property type="match status" value="1"/>
</dbReference>
<dbReference type="CDD" id="cd00495">
    <property type="entry name" value="Ribosomal_L25_TL5_CTC"/>
    <property type="match status" value="1"/>
</dbReference>
<dbReference type="SUPFAM" id="SSF50715">
    <property type="entry name" value="Ribosomal protein L25-like"/>
    <property type="match status" value="1"/>
</dbReference>
<organism evidence="8 9">
    <name type="scientific">Tessaracoccus oleiagri</name>
    <dbReference type="NCBI Taxonomy" id="686624"/>
    <lineage>
        <taxon>Bacteria</taxon>
        <taxon>Bacillati</taxon>
        <taxon>Actinomycetota</taxon>
        <taxon>Actinomycetes</taxon>
        <taxon>Propionibacteriales</taxon>
        <taxon>Propionibacteriaceae</taxon>
        <taxon>Tessaracoccus</taxon>
    </lineage>
</organism>
<dbReference type="Pfam" id="PF14693">
    <property type="entry name" value="Ribosomal_TL5_C"/>
    <property type="match status" value="1"/>
</dbReference>
<name>A0A1G9JX51_9ACTN</name>
<keyword evidence="3 5" id="KW-0689">Ribosomal protein</keyword>
<dbReference type="NCBIfam" id="NF004131">
    <property type="entry name" value="PRK05618.2-1"/>
    <property type="match status" value="1"/>
</dbReference>
<dbReference type="NCBIfam" id="TIGR00731">
    <property type="entry name" value="bL25_bact_ctc"/>
    <property type="match status" value="1"/>
</dbReference>
<evidence type="ECO:0000256" key="2">
    <source>
        <dbReference type="ARBA" id="ARBA00022884"/>
    </source>
</evidence>
<keyword evidence="9" id="KW-1185">Reference proteome</keyword>
<protein>
    <recommendedName>
        <fullName evidence="5">Large ribosomal subunit protein bL25</fullName>
    </recommendedName>
    <alternativeName>
        <fullName evidence="5">General stress protein CTC</fullName>
    </alternativeName>
</protein>
<dbReference type="AlphaFoldDB" id="A0A1G9JX51"/>
<dbReference type="GO" id="GO:0008097">
    <property type="term" value="F:5S rRNA binding"/>
    <property type="evidence" value="ECO:0007669"/>
    <property type="project" value="InterPro"/>
</dbReference>
<evidence type="ECO:0000259" key="6">
    <source>
        <dbReference type="Pfam" id="PF01386"/>
    </source>
</evidence>
<evidence type="ECO:0000259" key="7">
    <source>
        <dbReference type="Pfam" id="PF14693"/>
    </source>
</evidence>
<keyword evidence="1 5" id="KW-0699">rRNA-binding</keyword>
<evidence type="ECO:0000313" key="9">
    <source>
        <dbReference type="Proteomes" id="UP000199475"/>
    </source>
</evidence>
<dbReference type="STRING" id="686624.SAMN04488242_1503"/>
<dbReference type="RefSeq" id="WP_093250530.1">
    <property type="nucleotide sequence ID" value="NZ_FNGP01000002.1"/>
</dbReference>
<dbReference type="HAMAP" id="MF_01334">
    <property type="entry name" value="Ribosomal_bL25_CTC"/>
    <property type="match status" value="1"/>
</dbReference>
<dbReference type="PANTHER" id="PTHR33284">
    <property type="entry name" value="RIBOSOMAL PROTEIN L25/GLN-TRNA SYNTHETASE, ANTI-CODON-BINDING DOMAIN-CONTAINING PROTEIN"/>
    <property type="match status" value="1"/>
</dbReference>
<dbReference type="GO" id="GO:0022625">
    <property type="term" value="C:cytosolic large ribosomal subunit"/>
    <property type="evidence" value="ECO:0007669"/>
    <property type="project" value="TreeGrafter"/>
</dbReference>
<dbReference type="EMBL" id="FNGP01000002">
    <property type="protein sequence ID" value="SDL41744.1"/>
    <property type="molecule type" value="Genomic_DNA"/>
</dbReference>
<dbReference type="InterPro" id="IPR037121">
    <property type="entry name" value="Ribosomal_bL25_C"/>
</dbReference>
<keyword evidence="4 5" id="KW-0687">Ribonucleoprotein</keyword>
<evidence type="ECO:0000256" key="5">
    <source>
        <dbReference type="HAMAP-Rule" id="MF_01334"/>
    </source>
</evidence>
<dbReference type="Gene3D" id="2.170.120.20">
    <property type="entry name" value="Ribosomal protein L25, beta domain"/>
    <property type="match status" value="1"/>
</dbReference>
<dbReference type="InterPro" id="IPR029751">
    <property type="entry name" value="Ribosomal_L25_dom"/>
</dbReference>
<dbReference type="PANTHER" id="PTHR33284:SF1">
    <property type="entry name" value="RIBOSOMAL PROTEIN L25_GLN-TRNA SYNTHETASE, ANTI-CODON-BINDING DOMAIN-CONTAINING PROTEIN"/>
    <property type="match status" value="1"/>
</dbReference>